<dbReference type="InterPro" id="IPR002937">
    <property type="entry name" value="Amino_oxidase"/>
</dbReference>
<dbReference type="InterPro" id="IPR050464">
    <property type="entry name" value="Zeta_carotene_desat/Oxidored"/>
</dbReference>
<dbReference type="AlphaFoldDB" id="A0A1M7MXL7"/>
<dbReference type="PANTHER" id="PTHR42923">
    <property type="entry name" value="PROTOPORPHYRINOGEN OXIDASE"/>
    <property type="match status" value="1"/>
</dbReference>
<dbReference type="SUPFAM" id="SSF51905">
    <property type="entry name" value="FAD/NAD(P)-binding domain"/>
    <property type="match status" value="1"/>
</dbReference>
<sequence>MAIIAGGTITVSQYVACMEKKDKYAHISSRISGASAKAGHMMRDQQFGTPDITEYTDAVIVGGGAAGLTAARHLHHSGFTNFRLLELEPHTGGNASSGSNQYSAYPLGAHYLPIPNTDNQPLLDLLAEAGILTGYDPNGLPIYNETDLCYDPEERLYIRNRWQEGLVPQLGISHQTQDEIRRFLELMEQLRKAKGSDNRYAFDIPVANSSNDALYRELDQLTMEEWLTQQHYHSEELRWYLDYCCRDDYGAGISTISAWAGIHYFASRKGKAANADSSQLLTWPQGNGRLVQHLQQFSRDKTQTGCVVYKITPETKQVLVDYYDINTHQIKRLVAKACIMATPQFITQRLIPGGQYDHAFVYSPWLVANITLDQIPESSGYQLCWDNVIYQGKSLGYVNAQQQRLTQQLPAKQVITYYLPLDHLDPVASRKYAIALSPQHWVKLIADDLEAVHPGITELMHDIDITVWGHGMIRPHKGFITGDVRAAAQKSPFANVFYAHSDLSGISIFEEAFYHGNKAAGALTDYCG</sequence>
<evidence type="ECO:0000259" key="1">
    <source>
        <dbReference type="Pfam" id="PF01593"/>
    </source>
</evidence>
<dbReference type="Proteomes" id="UP000184420">
    <property type="component" value="Unassembled WGS sequence"/>
</dbReference>
<gene>
    <name evidence="2" type="ORF">SAMN05444266_11533</name>
</gene>
<dbReference type="Gene3D" id="3.50.50.60">
    <property type="entry name" value="FAD/NAD(P)-binding domain"/>
    <property type="match status" value="1"/>
</dbReference>
<evidence type="ECO:0000313" key="2">
    <source>
        <dbReference type="EMBL" id="SHM95374.1"/>
    </source>
</evidence>
<dbReference type="InterPro" id="IPR036188">
    <property type="entry name" value="FAD/NAD-bd_sf"/>
</dbReference>
<organism evidence="2 3">
    <name type="scientific">Chitinophaga jiangningensis</name>
    <dbReference type="NCBI Taxonomy" id="1419482"/>
    <lineage>
        <taxon>Bacteria</taxon>
        <taxon>Pseudomonadati</taxon>
        <taxon>Bacteroidota</taxon>
        <taxon>Chitinophagia</taxon>
        <taxon>Chitinophagales</taxon>
        <taxon>Chitinophagaceae</taxon>
        <taxon>Chitinophaga</taxon>
    </lineage>
</organism>
<keyword evidence="3" id="KW-1185">Reference proteome</keyword>
<dbReference type="PANTHER" id="PTHR42923:SF39">
    <property type="entry name" value="AMINO OXIDASE"/>
    <property type="match status" value="1"/>
</dbReference>
<dbReference type="STRING" id="1419482.SAMN05444266_11533"/>
<protein>
    <submittedName>
        <fullName evidence="2">Flavin containing amine oxidoreductase</fullName>
    </submittedName>
</protein>
<feature type="domain" description="Amine oxidase" evidence="1">
    <location>
        <begin position="66"/>
        <end position="344"/>
    </location>
</feature>
<dbReference type="GO" id="GO:0016491">
    <property type="term" value="F:oxidoreductase activity"/>
    <property type="evidence" value="ECO:0007669"/>
    <property type="project" value="InterPro"/>
</dbReference>
<name>A0A1M7MXL7_9BACT</name>
<dbReference type="EMBL" id="FRBL01000015">
    <property type="protein sequence ID" value="SHM95374.1"/>
    <property type="molecule type" value="Genomic_DNA"/>
</dbReference>
<accession>A0A1M7MXL7</accession>
<reference evidence="2 3" key="1">
    <citation type="submission" date="2016-11" db="EMBL/GenBank/DDBJ databases">
        <authorList>
            <person name="Jaros S."/>
            <person name="Januszkiewicz K."/>
            <person name="Wedrychowicz H."/>
        </authorList>
    </citation>
    <scope>NUCLEOTIDE SEQUENCE [LARGE SCALE GENOMIC DNA]</scope>
    <source>
        <strain evidence="2 3">DSM 27406</strain>
    </source>
</reference>
<evidence type="ECO:0000313" key="3">
    <source>
        <dbReference type="Proteomes" id="UP000184420"/>
    </source>
</evidence>
<proteinExistence type="predicted"/>
<dbReference type="Pfam" id="PF01593">
    <property type="entry name" value="Amino_oxidase"/>
    <property type="match status" value="1"/>
</dbReference>